<proteinExistence type="predicted"/>
<dbReference type="RefSeq" id="WP_208176441.1">
    <property type="nucleotide sequence ID" value="NZ_JAGETZ010000008.1"/>
</dbReference>
<evidence type="ECO:0000313" key="2">
    <source>
        <dbReference type="EMBL" id="MBO2010812.1"/>
    </source>
</evidence>
<name>A0ABS3QHV5_9BACT</name>
<feature type="compositionally biased region" description="Polar residues" evidence="1">
    <location>
        <begin position="1"/>
        <end position="12"/>
    </location>
</feature>
<sequence length="52" mass="5727">MWCTAPSQSAATAVSHRGHQHHPRHHTNHVDFPTGGEVDVATYNAVNNQQPE</sequence>
<comment type="caution">
    <text evidence="2">The sequence shown here is derived from an EMBL/GenBank/DDBJ whole genome shotgun (WGS) entry which is preliminary data.</text>
</comment>
<protein>
    <submittedName>
        <fullName evidence="2">Uncharacterized protein</fullName>
    </submittedName>
</protein>
<dbReference type="EMBL" id="JAGETZ010000008">
    <property type="protein sequence ID" value="MBO2010812.1"/>
    <property type="molecule type" value="Genomic_DNA"/>
</dbReference>
<organism evidence="2 3">
    <name type="scientific">Hymenobacter negativus</name>
    <dbReference type="NCBI Taxonomy" id="2795026"/>
    <lineage>
        <taxon>Bacteria</taxon>
        <taxon>Pseudomonadati</taxon>
        <taxon>Bacteroidota</taxon>
        <taxon>Cytophagia</taxon>
        <taxon>Cytophagales</taxon>
        <taxon>Hymenobacteraceae</taxon>
        <taxon>Hymenobacter</taxon>
    </lineage>
</organism>
<keyword evidence="3" id="KW-1185">Reference proteome</keyword>
<accession>A0ABS3QHV5</accession>
<feature type="compositionally biased region" description="Basic residues" evidence="1">
    <location>
        <begin position="16"/>
        <end position="27"/>
    </location>
</feature>
<feature type="region of interest" description="Disordered" evidence="1">
    <location>
        <begin position="1"/>
        <end position="35"/>
    </location>
</feature>
<evidence type="ECO:0000313" key="3">
    <source>
        <dbReference type="Proteomes" id="UP000664369"/>
    </source>
</evidence>
<reference evidence="2 3" key="1">
    <citation type="submission" date="2021-03" db="EMBL/GenBank/DDBJ databases">
        <authorList>
            <person name="Kim M.K."/>
        </authorList>
    </citation>
    <scope>NUCLEOTIDE SEQUENCE [LARGE SCALE GENOMIC DNA]</scope>
    <source>
        <strain evidence="2 3">BT442</strain>
    </source>
</reference>
<dbReference type="Proteomes" id="UP000664369">
    <property type="component" value="Unassembled WGS sequence"/>
</dbReference>
<evidence type="ECO:0000256" key="1">
    <source>
        <dbReference type="SAM" id="MobiDB-lite"/>
    </source>
</evidence>
<gene>
    <name evidence="2" type="ORF">J4E00_17250</name>
</gene>